<protein>
    <submittedName>
        <fullName evidence="1">Uncharacterized protein</fullName>
    </submittedName>
</protein>
<dbReference type="EMBL" id="BMHI01000002">
    <property type="protein sequence ID" value="GGB26777.1"/>
    <property type="molecule type" value="Genomic_DNA"/>
</dbReference>
<reference evidence="1" key="1">
    <citation type="journal article" date="2014" name="Int. J. Syst. Evol. Microbiol.">
        <title>Complete genome sequence of Corynebacterium casei LMG S-19264T (=DSM 44701T), isolated from a smear-ripened cheese.</title>
        <authorList>
            <consortium name="US DOE Joint Genome Institute (JGI-PGF)"/>
            <person name="Walter F."/>
            <person name="Albersmeier A."/>
            <person name="Kalinowski J."/>
            <person name="Ruckert C."/>
        </authorList>
    </citation>
    <scope>NUCLEOTIDE SEQUENCE</scope>
    <source>
        <strain evidence="1">CGMCC 1.15085</strain>
    </source>
</reference>
<dbReference type="AlphaFoldDB" id="A0A916T309"/>
<evidence type="ECO:0000313" key="2">
    <source>
        <dbReference type="Proteomes" id="UP000636793"/>
    </source>
</evidence>
<accession>A0A916T309</accession>
<organism evidence="1 2">
    <name type="scientific">Flexivirga endophytica</name>
    <dbReference type="NCBI Taxonomy" id="1849103"/>
    <lineage>
        <taxon>Bacteria</taxon>
        <taxon>Bacillati</taxon>
        <taxon>Actinomycetota</taxon>
        <taxon>Actinomycetes</taxon>
        <taxon>Micrococcales</taxon>
        <taxon>Dermacoccaceae</taxon>
        <taxon>Flexivirga</taxon>
    </lineage>
</organism>
<reference evidence="1" key="2">
    <citation type="submission" date="2020-09" db="EMBL/GenBank/DDBJ databases">
        <authorList>
            <person name="Sun Q."/>
            <person name="Zhou Y."/>
        </authorList>
    </citation>
    <scope>NUCLEOTIDE SEQUENCE</scope>
    <source>
        <strain evidence="1">CGMCC 1.15085</strain>
    </source>
</reference>
<name>A0A916T309_9MICO</name>
<proteinExistence type="predicted"/>
<gene>
    <name evidence="1" type="ORF">GCM10011492_16320</name>
</gene>
<sequence length="72" mass="8132">MESAEEVIAPVTDPRREERAVRTLERFQRRGVPHGKQFEAQLLGPFCHPTSVHEPVGLGNRFPGLGRRVTVE</sequence>
<keyword evidence="2" id="KW-1185">Reference proteome</keyword>
<evidence type="ECO:0000313" key="1">
    <source>
        <dbReference type="EMBL" id="GGB26777.1"/>
    </source>
</evidence>
<comment type="caution">
    <text evidence="1">The sequence shown here is derived from an EMBL/GenBank/DDBJ whole genome shotgun (WGS) entry which is preliminary data.</text>
</comment>
<dbReference type="Proteomes" id="UP000636793">
    <property type="component" value="Unassembled WGS sequence"/>
</dbReference>